<feature type="compositionally biased region" description="Basic and acidic residues" evidence="1">
    <location>
        <begin position="8"/>
        <end position="29"/>
    </location>
</feature>
<accession>A0A371K2R2</accession>
<evidence type="ECO:0000313" key="3">
    <source>
        <dbReference type="Proteomes" id="UP000264492"/>
    </source>
</evidence>
<evidence type="ECO:0000256" key="1">
    <source>
        <dbReference type="SAM" id="MobiDB-lite"/>
    </source>
</evidence>
<dbReference type="AlphaFoldDB" id="A0A371K2R2"/>
<dbReference type="Proteomes" id="UP000264492">
    <property type="component" value="Unassembled WGS sequence"/>
</dbReference>
<keyword evidence="3" id="KW-1185">Reference proteome</keyword>
<dbReference type="EMBL" id="QTSU01000001">
    <property type="protein sequence ID" value="RDZ28162.1"/>
    <property type="molecule type" value="Genomic_DNA"/>
</dbReference>
<gene>
    <name evidence="2" type="ORF">DX914_03185</name>
</gene>
<protein>
    <submittedName>
        <fullName evidence="2">Uncharacterized protein</fullName>
    </submittedName>
</protein>
<dbReference type="RefSeq" id="WP_115857604.1">
    <property type="nucleotide sequence ID" value="NZ_QTSU01000001.1"/>
</dbReference>
<proteinExistence type="predicted"/>
<reference evidence="2 3" key="1">
    <citation type="submission" date="2018-08" db="EMBL/GenBank/DDBJ databases">
        <title>Lysobacter sp. zong2l5, whole genome shotgun sequence.</title>
        <authorList>
            <person name="Zhang X."/>
            <person name="Feng G."/>
            <person name="Zhu H."/>
        </authorList>
    </citation>
    <scope>NUCLEOTIDE SEQUENCE [LARGE SCALE GENOMIC DNA]</scope>
    <source>
        <strain evidence="3">zong2l5</strain>
    </source>
</reference>
<sequence length="91" mass="9646">MPTPNYAFEKRQRELAKKRKQEEKGRQEARIARCGRACATHRGAIITVAIRSVGIGIVGIGIVGIRAAVGSRAARAPQAGHVTGARAGTSR</sequence>
<feature type="region of interest" description="Disordered" evidence="1">
    <location>
        <begin position="1"/>
        <end position="29"/>
    </location>
</feature>
<organism evidence="2 3">
    <name type="scientific">Lysobacter silvisoli</name>
    <dbReference type="NCBI Taxonomy" id="2293254"/>
    <lineage>
        <taxon>Bacteria</taxon>
        <taxon>Pseudomonadati</taxon>
        <taxon>Pseudomonadota</taxon>
        <taxon>Gammaproteobacteria</taxon>
        <taxon>Lysobacterales</taxon>
        <taxon>Lysobacteraceae</taxon>
        <taxon>Lysobacter</taxon>
    </lineage>
</organism>
<name>A0A371K2R2_9GAMM</name>
<comment type="caution">
    <text evidence="2">The sequence shown here is derived from an EMBL/GenBank/DDBJ whole genome shotgun (WGS) entry which is preliminary data.</text>
</comment>
<evidence type="ECO:0000313" key="2">
    <source>
        <dbReference type="EMBL" id="RDZ28162.1"/>
    </source>
</evidence>